<evidence type="ECO:0000313" key="3">
    <source>
        <dbReference type="Proteomes" id="UP000308199"/>
    </source>
</evidence>
<protein>
    <submittedName>
        <fullName evidence="2">Uncharacterized protein</fullName>
    </submittedName>
</protein>
<comment type="caution">
    <text evidence="2">The sequence shown here is derived from an EMBL/GenBank/DDBJ whole genome shotgun (WGS) entry which is preliminary data.</text>
</comment>
<sequence>MNAQPSAMRRISHHARCELDFSTTVGVLMPVMLGKDAVALIVPDAESCGIATRSLRHAPSPLTTEVPLSQAAVMHDPERSTLLPSAQLRQLELPDALQLPQELSQLVHPPVEESKNSVLLHVGRHRPDESTGLADAHDEHWLKEAPEQVAQSGWQGTHAPEEENEFGGQEKTHEPIEARRLFEQVKQKVDEPAHVPQDESQAEHDTLSLGSKNVPLGQLSMHWPLLRTNPGRHAEHFA</sequence>
<dbReference type="OrthoDB" id="3259652at2759"/>
<dbReference type="AlphaFoldDB" id="A0A4V3XDK4"/>
<name>A0A4V3XDK4_9AGAM</name>
<gene>
    <name evidence="2" type="ORF">EW145_g1555</name>
</gene>
<dbReference type="EMBL" id="SGPK01000044">
    <property type="protein sequence ID" value="THH10113.1"/>
    <property type="molecule type" value="Genomic_DNA"/>
</dbReference>
<evidence type="ECO:0000256" key="1">
    <source>
        <dbReference type="SAM" id="MobiDB-lite"/>
    </source>
</evidence>
<keyword evidence="3" id="KW-1185">Reference proteome</keyword>
<evidence type="ECO:0000313" key="2">
    <source>
        <dbReference type="EMBL" id="THH10113.1"/>
    </source>
</evidence>
<organism evidence="2 3">
    <name type="scientific">Phellinidium pouzarii</name>
    <dbReference type="NCBI Taxonomy" id="167371"/>
    <lineage>
        <taxon>Eukaryota</taxon>
        <taxon>Fungi</taxon>
        <taxon>Dikarya</taxon>
        <taxon>Basidiomycota</taxon>
        <taxon>Agaricomycotina</taxon>
        <taxon>Agaricomycetes</taxon>
        <taxon>Hymenochaetales</taxon>
        <taxon>Hymenochaetaceae</taxon>
        <taxon>Phellinidium</taxon>
    </lineage>
</organism>
<dbReference type="Proteomes" id="UP000308199">
    <property type="component" value="Unassembled WGS sequence"/>
</dbReference>
<feature type="region of interest" description="Disordered" evidence="1">
    <location>
        <begin position="188"/>
        <end position="211"/>
    </location>
</feature>
<feature type="compositionally biased region" description="Basic and acidic residues" evidence="1">
    <location>
        <begin position="188"/>
        <end position="206"/>
    </location>
</feature>
<proteinExistence type="predicted"/>
<accession>A0A4V3XDK4</accession>
<reference evidence="2 3" key="1">
    <citation type="submission" date="2019-02" db="EMBL/GenBank/DDBJ databases">
        <title>Genome sequencing of the rare red list fungi Phellinidium pouzarii.</title>
        <authorList>
            <person name="Buettner E."/>
            <person name="Kellner H."/>
        </authorList>
    </citation>
    <scope>NUCLEOTIDE SEQUENCE [LARGE SCALE GENOMIC DNA]</scope>
    <source>
        <strain evidence="2 3">DSM 108285</strain>
    </source>
</reference>